<organism evidence="1 2">
    <name type="scientific">Candidatus Sungbacteria bacterium RIFCSPLOWO2_12_FULL_41_11</name>
    <dbReference type="NCBI Taxonomy" id="1802286"/>
    <lineage>
        <taxon>Bacteria</taxon>
        <taxon>Candidatus Sungiibacteriota</taxon>
    </lineage>
</organism>
<proteinExistence type="predicted"/>
<gene>
    <name evidence="1" type="ORF">A3G49_05680</name>
</gene>
<protein>
    <recommendedName>
        <fullName evidence="3">HicB-like antitoxin of toxin-antitoxin system domain-containing protein</fullName>
    </recommendedName>
</protein>
<dbReference type="InterPro" id="IPR035069">
    <property type="entry name" value="TTHA1013/TTHA0281-like"/>
</dbReference>
<comment type="caution">
    <text evidence="1">The sequence shown here is derived from an EMBL/GenBank/DDBJ whole genome shotgun (WGS) entry which is preliminary data.</text>
</comment>
<dbReference type="Proteomes" id="UP000177171">
    <property type="component" value="Unassembled WGS sequence"/>
</dbReference>
<name>A0A1G2LUU7_9BACT</name>
<dbReference type="AlphaFoldDB" id="A0A1G2LUU7"/>
<dbReference type="Gene3D" id="3.30.160.250">
    <property type="match status" value="1"/>
</dbReference>
<evidence type="ECO:0000313" key="1">
    <source>
        <dbReference type="EMBL" id="OHA14669.1"/>
    </source>
</evidence>
<evidence type="ECO:0008006" key="3">
    <source>
        <dbReference type="Google" id="ProtNLM"/>
    </source>
</evidence>
<accession>A0A1G2LUU7</accession>
<reference evidence="1 2" key="1">
    <citation type="journal article" date="2016" name="Nat. Commun.">
        <title>Thousands of microbial genomes shed light on interconnected biogeochemical processes in an aquifer system.</title>
        <authorList>
            <person name="Anantharaman K."/>
            <person name="Brown C.T."/>
            <person name="Hug L.A."/>
            <person name="Sharon I."/>
            <person name="Castelle C.J."/>
            <person name="Probst A.J."/>
            <person name="Thomas B.C."/>
            <person name="Singh A."/>
            <person name="Wilkins M.J."/>
            <person name="Karaoz U."/>
            <person name="Brodie E.L."/>
            <person name="Williams K.H."/>
            <person name="Hubbard S.S."/>
            <person name="Banfield J.F."/>
        </authorList>
    </citation>
    <scope>NUCLEOTIDE SEQUENCE [LARGE SCALE GENOMIC DNA]</scope>
</reference>
<dbReference type="SUPFAM" id="SSF143100">
    <property type="entry name" value="TTHA1013/TTHA0281-like"/>
    <property type="match status" value="1"/>
</dbReference>
<evidence type="ECO:0000313" key="2">
    <source>
        <dbReference type="Proteomes" id="UP000177171"/>
    </source>
</evidence>
<sequence>MHIYKGDKYFVAECIDLPVVTQGKTLDELAENLKEAIALQLQDENPADFDLVEKPSVLASFEVEPAYAKT</sequence>
<dbReference type="EMBL" id="MHQY01000005">
    <property type="protein sequence ID" value="OHA14669.1"/>
    <property type="molecule type" value="Genomic_DNA"/>
</dbReference>